<dbReference type="OrthoDB" id="10523577at2759"/>
<keyword evidence="1" id="KW-0472">Membrane</keyword>
<evidence type="ECO:0000313" key="2">
    <source>
        <dbReference type="EMBL" id="EYC37004.1"/>
    </source>
</evidence>
<dbReference type="AlphaFoldDB" id="A0A016WB09"/>
<feature type="transmembrane region" description="Helical" evidence="1">
    <location>
        <begin position="123"/>
        <end position="141"/>
    </location>
</feature>
<accession>A0A016WB09</accession>
<evidence type="ECO:0000313" key="3">
    <source>
        <dbReference type="Proteomes" id="UP000024635"/>
    </source>
</evidence>
<reference evidence="3" key="1">
    <citation type="journal article" date="2015" name="Nat. Genet.">
        <title>The genome and transcriptome of the zoonotic hookworm Ancylostoma ceylanicum identify infection-specific gene families.</title>
        <authorList>
            <person name="Schwarz E.M."/>
            <person name="Hu Y."/>
            <person name="Antoshechkin I."/>
            <person name="Miller M.M."/>
            <person name="Sternberg P.W."/>
            <person name="Aroian R.V."/>
        </authorList>
    </citation>
    <scope>NUCLEOTIDE SEQUENCE</scope>
    <source>
        <strain evidence="3">HY135</strain>
    </source>
</reference>
<organism evidence="2 3">
    <name type="scientific">Ancylostoma ceylanicum</name>
    <dbReference type="NCBI Taxonomy" id="53326"/>
    <lineage>
        <taxon>Eukaryota</taxon>
        <taxon>Metazoa</taxon>
        <taxon>Ecdysozoa</taxon>
        <taxon>Nematoda</taxon>
        <taxon>Chromadorea</taxon>
        <taxon>Rhabditida</taxon>
        <taxon>Rhabditina</taxon>
        <taxon>Rhabditomorpha</taxon>
        <taxon>Strongyloidea</taxon>
        <taxon>Ancylostomatidae</taxon>
        <taxon>Ancylostomatinae</taxon>
        <taxon>Ancylostoma</taxon>
    </lineage>
</organism>
<name>A0A016WB09_9BILA</name>
<proteinExistence type="predicted"/>
<keyword evidence="1" id="KW-1133">Transmembrane helix</keyword>
<dbReference type="Proteomes" id="UP000024635">
    <property type="component" value="Unassembled WGS sequence"/>
</dbReference>
<protein>
    <submittedName>
        <fullName evidence="2">Uncharacterized protein</fullName>
    </submittedName>
</protein>
<comment type="caution">
    <text evidence="2">The sequence shown here is derived from an EMBL/GenBank/DDBJ whole genome shotgun (WGS) entry which is preliminary data.</text>
</comment>
<feature type="transmembrane region" description="Helical" evidence="1">
    <location>
        <begin position="100"/>
        <end position="116"/>
    </location>
</feature>
<sequence>MGGVNNLGKFSKEDTERQSAGAEHGVGRACGFISYELILIVVGIVSILGILLPIIFDSGSGTLYITAAIKNLNNYPYSNALLKPSVATTRDKTQDGDQNSVVQILWAFIAIIGVINKSQILMILCMVCNLVIAGLVIYNSLHWDGVKTFSHLYRFVVPSIIGEQIHN</sequence>
<dbReference type="EMBL" id="JARK01000436">
    <property type="protein sequence ID" value="EYC37004.1"/>
    <property type="molecule type" value="Genomic_DNA"/>
</dbReference>
<keyword evidence="3" id="KW-1185">Reference proteome</keyword>
<feature type="transmembrane region" description="Helical" evidence="1">
    <location>
        <begin position="37"/>
        <end position="56"/>
    </location>
</feature>
<evidence type="ECO:0000256" key="1">
    <source>
        <dbReference type="SAM" id="Phobius"/>
    </source>
</evidence>
<keyword evidence="1" id="KW-0812">Transmembrane</keyword>
<gene>
    <name evidence="2" type="primary">Acey_s0836.g2603</name>
    <name evidence="2" type="ORF">Y032_0836g2603</name>
</gene>